<proteinExistence type="predicted"/>
<dbReference type="PANTHER" id="PTHR44591:SF3">
    <property type="entry name" value="RESPONSE REGULATORY DOMAIN-CONTAINING PROTEIN"/>
    <property type="match status" value="1"/>
</dbReference>
<dbReference type="STRING" id="111780.Sta7437_1038"/>
<dbReference type="HOGENOM" id="CLU_745679_0_0_3"/>
<protein>
    <submittedName>
        <fullName evidence="4">Response regulator receiver protein</fullName>
    </submittedName>
</protein>
<dbReference type="SMART" id="SM00448">
    <property type="entry name" value="REC"/>
    <property type="match status" value="1"/>
</dbReference>
<evidence type="ECO:0000259" key="3">
    <source>
        <dbReference type="PROSITE" id="PS50110"/>
    </source>
</evidence>
<dbReference type="AlphaFoldDB" id="K9XQ29"/>
<evidence type="ECO:0000256" key="1">
    <source>
        <dbReference type="ARBA" id="ARBA00022553"/>
    </source>
</evidence>
<dbReference type="PANTHER" id="PTHR44591">
    <property type="entry name" value="STRESS RESPONSE REGULATOR PROTEIN 1"/>
    <property type="match status" value="1"/>
</dbReference>
<evidence type="ECO:0000313" key="4">
    <source>
        <dbReference type="EMBL" id="AFZ34618.1"/>
    </source>
</evidence>
<gene>
    <name evidence="4" type="ordered locus">Sta7437_1038</name>
</gene>
<dbReference type="SUPFAM" id="SSF52172">
    <property type="entry name" value="CheY-like"/>
    <property type="match status" value="1"/>
</dbReference>
<dbReference type="eggNOG" id="COG0745">
    <property type="taxonomic scope" value="Bacteria"/>
</dbReference>
<keyword evidence="1 2" id="KW-0597">Phosphoprotein</keyword>
<name>K9XQ29_STAC7</name>
<dbReference type="Gene3D" id="3.40.50.2300">
    <property type="match status" value="1"/>
</dbReference>
<feature type="modified residue" description="4-aspartylphosphate" evidence="2">
    <location>
        <position position="310"/>
    </location>
</feature>
<dbReference type="KEGG" id="scs:Sta7437_1038"/>
<dbReference type="InterPro" id="IPR050595">
    <property type="entry name" value="Bact_response_regulator"/>
</dbReference>
<dbReference type="GO" id="GO:0000160">
    <property type="term" value="P:phosphorelay signal transduction system"/>
    <property type="evidence" value="ECO:0007669"/>
    <property type="project" value="InterPro"/>
</dbReference>
<dbReference type="PROSITE" id="PS50110">
    <property type="entry name" value="RESPONSE_REGULATORY"/>
    <property type="match status" value="1"/>
</dbReference>
<sequence>MNITMQSYRYESEQLNLILESKKNDQYTGIINIETQDQSSQVKKSQVLIWHEGNIVYGGSKVPNNREFALIVGKKFQPNLIDTALKIVLKQIDNSNSVQETINGLVKLRIFKWQEIESFVKERVIWLLEELSSLPGKITYDPSLKFDFSFGEDCHALDWFVLKSELNNRQQKWSSFAPLIPSMNAIPFLTGGGLSAVTNPTVQQHLEEWVDGKTSLVDIAKKLDKDPLNIANSYYQWAQAGWIKFATKPIDDNQIQNSNQPIIVCIDDSPIIRTMLNRTLSDRYQVLLASNAVEGLNFIYNNPISLVILDLSMPDIDGLEVCSTIRKIPKFQELPIIMLTARDGFVNKFKGKMAGSNKYLTKPFDERELLEIVGSYFNI</sequence>
<dbReference type="EMBL" id="CP003653">
    <property type="protein sequence ID" value="AFZ34618.1"/>
    <property type="molecule type" value="Genomic_DNA"/>
</dbReference>
<keyword evidence="5" id="KW-1185">Reference proteome</keyword>
<dbReference type="Pfam" id="PF00072">
    <property type="entry name" value="Response_reg"/>
    <property type="match status" value="1"/>
</dbReference>
<feature type="domain" description="Response regulatory" evidence="3">
    <location>
        <begin position="262"/>
        <end position="377"/>
    </location>
</feature>
<organism evidence="4 5">
    <name type="scientific">Stanieria cyanosphaera (strain ATCC 29371 / PCC 7437)</name>
    <dbReference type="NCBI Taxonomy" id="111780"/>
    <lineage>
        <taxon>Bacteria</taxon>
        <taxon>Bacillati</taxon>
        <taxon>Cyanobacteriota</taxon>
        <taxon>Cyanophyceae</taxon>
        <taxon>Pleurocapsales</taxon>
        <taxon>Dermocarpellaceae</taxon>
        <taxon>Stanieria</taxon>
    </lineage>
</organism>
<dbReference type="InterPro" id="IPR011006">
    <property type="entry name" value="CheY-like_superfamily"/>
</dbReference>
<dbReference type="Proteomes" id="UP000010473">
    <property type="component" value="Chromosome"/>
</dbReference>
<evidence type="ECO:0000256" key="2">
    <source>
        <dbReference type="PROSITE-ProRule" id="PRU00169"/>
    </source>
</evidence>
<evidence type="ECO:0000313" key="5">
    <source>
        <dbReference type="Proteomes" id="UP000010473"/>
    </source>
</evidence>
<dbReference type="OrthoDB" id="524459at2"/>
<dbReference type="InterPro" id="IPR001789">
    <property type="entry name" value="Sig_transdc_resp-reg_receiver"/>
</dbReference>
<accession>K9XQ29</accession>
<reference evidence="5" key="1">
    <citation type="journal article" date="2013" name="Proc. Natl. Acad. Sci. U.S.A.">
        <title>Improving the coverage of the cyanobacterial phylum using diversity-driven genome sequencing.</title>
        <authorList>
            <person name="Shih P.M."/>
            <person name="Wu D."/>
            <person name="Latifi A."/>
            <person name="Axen S.D."/>
            <person name="Fewer D.P."/>
            <person name="Talla E."/>
            <person name="Calteau A."/>
            <person name="Cai F."/>
            <person name="Tandeau de Marsac N."/>
            <person name="Rippka R."/>
            <person name="Herdman M."/>
            <person name="Sivonen K."/>
            <person name="Coursin T."/>
            <person name="Laurent T."/>
            <person name="Goodwin L."/>
            <person name="Nolan M."/>
            <person name="Davenport K.W."/>
            <person name="Han C.S."/>
            <person name="Rubin E.M."/>
            <person name="Eisen J.A."/>
            <person name="Woyke T."/>
            <person name="Gugger M."/>
            <person name="Kerfeld C.A."/>
        </authorList>
    </citation>
    <scope>NUCLEOTIDE SEQUENCE [LARGE SCALE GENOMIC DNA]</scope>
    <source>
        <strain evidence="5">ATCC 29371 / PCC 7437</strain>
    </source>
</reference>